<dbReference type="InterPro" id="IPR029063">
    <property type="entry name" value="SAM-dependent_MTases_sf"/>
</dbReference>
<feature type="compositionally biased region" description="Basic and acidic residues" evidence="9">
    <location>
        <begin position="868"/>
        <end position="879"/>
    </location>
</feature>
<name>A0A6C0HNC0_9ZZZZ</name>
<keyword evidence="5" id="KW-0548">Nucleotidyltransferase</keyword>
<dbReference type="CDD" id="cd00653">
    <property type="entry name" value="RNA_pol_B_RPB2"/>
    <property type="match status" value="1"/>
</dbReference>
<dbReference type="EC" id="2.7.7.6" evidence="2"/>
<dbReference type="Gene3D" id="3.90.1100.10">
    <property type="match status" value="1"/>
</dbReference>
<dbReference type="Gene3D" id="3.40.50.150">
    <property type="entry name" value="Vaccinia Virus protein VP39"/>
    <property type="match status" value="1"/>
</dbReference>
<dbReference type="Pfam" id="PF04561">
    <property type="entry name" value="RNA_pol_Rpb2_2"/>
    <property type="match status" value="1"/>
</dbReference>
<dbReference type="GO" id="GO:0003899">
    <property type="term" value="F:DNA-directed RNA polymerase activity"/>
    <property type="evidence" value="ECO:0007669"/>
    <property type="project" value="UniProtKB-EC"/>
</dbReference>
<keyword evidence="7" id="KW-0862">Zinc</keyword>
<dbReference type="InterPro" id="IPR007646">
    <property type="entry name" value="RNA_pol_Rpb2_4"/>
</dbReference>
<accession>A0A6C0HNC0</accession>
<dbReference type="GO" id="GO:0016747">
    <property type="term" value="F:acyltransferase activity, transferring groups other than amino-acyl groups"/>
    <property type="evidence" value="ECO:0007669"/>
    <property type="project" value="InterPro"/>
</dbReference>
<dbReference type="InterPro" id="IPR014724">
    <property type="entry name" value="RNA_pol_RPB2_OB-fold"/>
</dbReference>
<dbReference type="Pfam" id="PF00562">
    <property type="entry name" value="RNA_pol_Rpb2_6"/>
    <property type="match status" value="1"/>
</dbReference>
<evidence type="ECO:0000256" key="2">
    <source>
        <dbReference type="ARBA" id="ARBA00012418"/>
    </source>
</evidence>
<dbReference type="Gene3D" id="3.90.1110.10">
    <property type="entry name" value="RNA polymerase Rpb2, domain 2"/>
    <property type="match status" value="1"/>
</dbReference>
<organism evidence="11">
    <name type="scientific">viral metagenome</name>
    <dbReference type="NCBI Taxonomy" id="1070528"/>
    <lineage>
        <taxon>unclassified sequences</taxon>
        <taxon>metagenomes</taxon>
        <taxon>organismal metagenomes</taxon>
    </lineage>
</organism>
<evidence type="ECO:0000256" key="8">
    <source>
        <dbReference type="ARBA" id="ARBA00023163"/>
    </source>
</evidence>
<keyword evidence="6" id="KW-0479">Metal-binding</keyword>
<evidence type="ECO:0000256" key="6">
    <source>
        <dbReference type="ARBA" id="ARBA00022723"/>
    </source>
</evidence>
<dbReference type="InterPro" id="IPR015712">
    <property type="entry name" value="DNA-dir_RNA_pol_su2"/>
</dbReference>
<dbReference type="InterPro" id="IPR007641">
    <property type="entry name" value="RNA_pol_Rpb2_7"/>
</dbReference>
<dbReference type="Pfam" id="PF13302">
    <property type="entry name" value="Acetyltransf_3"/>
    <property type="match status" value="1"/>
</dbReference>
<dbReference type="Gene3D" id="3.30.470.20">
    <property type="entry name" value="ATP-grasp fold, B domain"/>
    <property type="match status" value="1"/>
</dbReference>
<evidence type="ECO:0000256" key="1">
    <source>
        <dbReference type="ARBA" id="ARBA00006835"/>
    </source>
</evidence>
<dbReference type="InterPro" id="IPR007645">
    <property type="entry name" value="RNA_pol_Rpb2_3"/>
</dbReference>
<evidence type="ECO:0000313" key="11">
    <source>
        <dbReference type="EMBL" id="QHT82188.1"/>
    </source>
</evidence>
<protein>
    <recommendedName>
        <fullName evidence="2">DNA-directed RNA polymerase</fullName>
        <ecNumber evidence="2">2.7.7.6</ecNumber>
    </recommendedName>
</protein>
<dbReference type="GO" id="GO:0032549">
    <property type="term" value="F:ribonucleoside binding"/>
    <property type="evidence" value="ECO:0007669"/>
    <property type="project" value="InterPro"/>
</dbReference>
<reference evidence="11" key="1">
    <citation type="journal article" date="2020" name="Nature">
        <title>Giant virus diversity and host interactions through global metagenomics.</title>
        <authorList>
            <person name="Schulz F."/>
            <person name="Roux S."/>
            <person name="Paez-Espino D."/>
            <person name="Jungbluth S."/>
            <person name="Walsh D.A."/>
            <person name="Denef V.J."/>
            <person name="McMahon K.D."/>
            <person name="Konstantinidis K.T."/>
            <person name="Eloe-Fadrosh E.A."/>
            <person name="Kyrpides N.C."/>
            <person name="Woyke T."/>
        </authorList>
    </citation>
    <scope>NUCLEOTIDE SEQUENCE</scope>
    <source>
        <strain evidence="11">GVMAG-M-3300023184-161</strain>
    </source>
</reference>
<dbReference type="InterPro" id="IPR007642">
    <property type="entry name" value="RNA_pol_Rpb2_2"/>
</dbReference>
<dbReference type="InterPro" id="IPR007644">
    <property type="entry name" value="RNA_pol_bsu_protrusion"/>
</dbReference>
<dbReference type="Pfam" id="PF04560">
    <property type="entry name" value="RNA_pol_Rpb2_7"/>
    <property type="match status" value="1"/>
</dbReference>
<dbReference type="EMBL" id="MN739997">
    <property type="protein sequence ID" value="QHT82188.1"/>
    <property type="molecule type" value="Genomic_DNA"/>
</dbReference>
<dbReference type="InterPro" id="IPR004344">
    <property type="entry name" value="TTL/TTLL_fam"/>
</dbReference>
<keyword evidence="4" id="KW-0808">Transferase</keyword>
<dbReference type="Pfam" id="PF04565">
    <property type="entry name" value="RNA_pol_Rpb2_3"/>
    <property type="match status" value="1"/>
</dbReference>
<dbReference type="InterPro" id="IPR037034">
    <property type="entry name" value="RNA_pol_Rpb2_2_sf"/>
</dbReference>
<dbReference type="PROSITE" id="PS51186">
    <property type="entry name" value="GNAT"/>
    <property type="match status" value="1"/>
</dbReference>
<dbReference type="Gene3D" id="3.90.1070.20">
    <property type="match status" value="1"/>
</dbReference>
<proteinExistence type="inferred from homology"/>
<evidence type="ECO:0000256" key="9">
    <source>
        <dbReference type="SAM" id="MobiDB-lite"/>
    </source>
</evidence>
<evidence type="ECO:0000256" key="3">
    <source>
        <dbReference type="ARBA" id="ARBA00022478"/>
    </source>
</evidence>
<dbReference type="GO" id="GO:0046872">
    <property type="term" value="F:metal ion binding"/>
    <property type="evidence" value="ECO:0007669"/>
    <property type="project" value="UniProtKB-KW"/>
</dbReference>
<dbReference type="SUPFAM" id="SSF64484">
    <property type="entry name" value="beta and beta-prime subunits of DNA dependent RNA-polymerase"/>
    <property type="match status" value="1"/>
</dbReference>
<feature type="compositionally biased region" description="Low complexity" evidence="9">
    <location>
        <begin position="848"/>
        <end position="862"/>
    </location>
</feature>
<sequence length="2173" mass="249789">MVENHDEEELPWKIIDKYFKDNPYALVQHHLDSYNAFFEVGISKIFRENNPIKIGARDQNDSSTGIDISLYIGGKNGDKVTYGKPVIFDDNRNHFMFPNIARLRNMTYGLDIHYDVDVEIKNIKTTETVSFKLDRIYLGKFPIMLSSNYCILKGLDRMTRFQMGECKNDVGGYFIIDGKEKCIIAQEKFADNMIYLRDKVDDKYSHSVTIRSVSEDASKPQRSLSIAVVTPSTTYTNNQIVVIIPNVRKPVPLFILMRALGVESDKDVITYCLLDLEEYKNYIDLFIPSIHDAGRIFTQDAALRYIASFMKNKTIAHALEILSNYLLPHIGVMNFQNKAYFLGYMVKQLLRVFNKEIKSTDRDSFMYKRVEMSGNLLYDLFKEYYKEQQGSIKLNVDKNYNSIKLSKAQGEVDKPANSDKLSKSMQEIVKDFQMAAQDFFSERNVEAGFRKAFKGSWGASTHSKREGVVQDVNRLSFNSFISLLRKTNLPFDASAKIIGPRMLHTSQWGIIDPVDTPDGGNVGLHKHLTIMAYITAGYPSIDMIEWIKNNTPMRILSECSTEELSVSCKIIVNGNWFAVTNNQPDIVSKFKLFRRNGLIPIYTSIFWDIKENAIFIYTDSGRLCHPVYYINNRNEPSFKNAGIPEILNDQSKFNWVNLISGFAKKPDGYDVKTCKIYNTADLYKEPPSDTILLKYQAIIEYLDSAETQNALISIAGENIPENRYTHMEIHPSMMLGVLGNQIVFPENNQLPRDLFACGQAKQSVSMYNTNFENRFDKSGLVLNYGQIPLVKSRYLKYINHEEMPCGENVIVAIMSWNGYNVEDSILFNEGSLQRGMFRNTYYSTYESRESSSSVKDSTTDSVFTNIENENKKDTSDGRLRVDGFKRDKDYSDLDVHGIIKENTPVTEKSVLIGKIIKDEKDDHCTDDSVCPKKGQLGFVDKTIITDGDEGFRIAKVKIREQRMPSIGDKFSSRCGQKGTVGLIVSEIDMPYTKEGIRPDIIINPHALPSRMTIGQLVEMVMGKACDLSGAFGDCTAFVNKGPKHEKFGEILNERGFNSSGEEILYNGTTGEQIEANVYIGPTYYMRLKHMVKDKINYRAEGPMMVLTRQPVQGRANDGGLRIGEMERDVLIAHGISAFLNESLMVRGDEYYMAICNKTGTIAIYNQSLDLFISPSADGPIKFEKVMPEGLNIEKITRFGRSFSIVRVPYAFKLLIQELQTMNIQMRLITADNVNQLLNLSFSDEYGLKQSDKSLSVDINLGKVVEETAPSAELSPFNKGDTKQLLSIVNEDSYMYLGNGKKWTDASADKFIKYCEQEELMVPDKRENFYWAIRVKNILVGMVGIHIVTYDKDNKDGFFISFFIADKFRRRGYALTSIKNAIELFHKLRTNVNILYADIHEGNSASAETLKKCGFNPILGVNGKQLEIQIGGKTLLRFNRTFEENAQVSEIQTVSADAPNPTDINLNDYVLGYKTNYALAKKEVKDILKKIDYPYLRYYVSAQQIRENFERLKNVSYIVSDEKYALKYIKLKPDEELFEGKYVLITDPKGEFQLVDEISDYFNEECRNQCRFFGSIGSTRDFYRNYLGKIIDILDRKKLEINVKNMRDVIFTDGKKEKHGECSTFKPKIMRYIINRFKSRRVLDMSSGWGDRLISAMASDVDIYHGYDPNECLYPNYLKMIDFFQPYCKNPEAKFKMTVSPFESAPIYVNFYDLMFTSPPYFDIEIYDNDAKSQSTHNIKDNEFEWYNRFLLKWINKIYFALREGGIMAFNINQFEHHNFVTWLINDLRMDVRFDFLGTISYGGRVDNQPIFLWKKRQVVNSKLVYFPTFIISSKKEMKGLDYSTLRESLIDDGLQETTDPTTKPYLLFMEQLENNKFDDRYYNTQCFIMNILSDEKTIITDKSKLYINFNKEYPEECKKYMARTWKIDEFIKDDVLNKNGGKAYIVRPVGKGAFSGKDIIIVDTPAKLEEAKKLRTKKYDSVIVSEYVINPMLYTGRKFHLRTYFLISIINGKYKTYFYDIYELFTAKNPYTNIDYKDKDVHDTHFASTEGDILCPRDLDPSLKNIFSTKIYPNMEDCMSYISKLMEGRAKPYPQAENAFEVFGCDFLVKDNYEVVLMEINDKTGFTMNKVETKKTFSAAYLGVINTMLKTAFISAANTRSKKILEDLGGLPQ</sequence>
<comment type="similarity">
    <text evidence="1">Belongs to the RNA polymerase beta chain family.</text>
</comment>
<dbReference type="SUPFAM" id="SSF55729">
    <property type="entry name" value="Acyl-CoA N-acyltransferases (Nat)"/>
    <property type="match status" value="1"/>
</dbReference>
<dbReference type="InterPro" id="IPR016181">
    <property type="entry name" value="Acyl_CoA_acyltransferase"/>
</dbReference>
<dbReference type="InterPro" id="IPR007120">
    <property type="entry name" value="DNA-dir_RNAP_su2_dom"/>
</dbReference>
<feature type="region of interest" description="Disordered" evidence="9">
    <location>
        <begin position="848"/>
        <end position="879"/>
    </location>
</feature>
<evidence type="ECO:0000256" key="5">
    <source>
        <dbReference type="ARBA" id="ARBA00022695"/>
    </source>
</evidence>
<keyword evidence="3" id="KW-0240">DNA-directed RNA polymerase</keyword>
<dbReference type="Gene3D" id="2.40.270.10">
    <property type="entry name" value="DNA-directed RNA polymerase, subunit 2, domain 6"/>
    <property type="match status" value="1"/>
</dbReference>
<evidence type="ECO:0000256" key="4">
    <source>
        <dbReference type="ARBA" id="ARBA00022679"/>
    </source>
</evidence>
<dbReference type="SUPFAM" id="SSF56059">
    <property type="entry name" value="Glutathione synthetase ATP-binding domain-like"/>
    <property type="match status" value="1"/>
</dbReference>
<dbReference type="PANTHER" id="PTHR20856">
    <property type="entry name" value="DNA-DIRECTED RNA POLYMERASE I SUBUNIT 2"/>
    <property type="match status" value="1"/>
</dbReference>
<dbReference type="Gene3D" id="3.90.1800.10">
    <property type="entry name" value="RNA polymerase alpha subunit dimerisation domain"/>
    <property type="match status" value="1"/>
</dbReference>
<evidence type="ECO:0000256" key="7">
    <source>
        <dbReference type="ARBA" id="ARBA00022833"/>
    </source>
</evidence>
<dbReference type="PROSITE" id="PS51221">
    <property type="entry name" value="TTL"/>
    <property type="match status" value="1"/>
</dbReference>
<dbReference type="GO" id="GO:0003677">
    <property type="term" value="F:DNA binding"/>
    <property type="evidence" value="ECO:0007669"/>
    <property type="project" value="InterPro"/>
</dbReference>
<feature type="domain" description="N-acetyltransferase" evidence="10">
    <location>
        <begin position="1271"/>
        <end position="1440"/>
    </location>
</feature>
<dbReference type="Gene3D" id="2.40.50.150">
    <property type="match status" value="1"/>
</dbReference>
<dbReference type="Pfam" id="PF04566">
    <property type="entry name" value="RNA_pol_Rpb2_4"/>
    <property type="match status" value="1"/>
</dbReference>
<evidence type="ECO:0000259" key="10">
    <source>
        <dbReference type="PROSITE" id="PS51186"/>
    </source>
</evidence>
<dbReference type="Pfam" id="PF04563">
    <property type="entry name" value="RNA_pol_Rpb2_1"/>
    <property type="match status" value="1"/>
</dbReference>
<dbReference type="InterPro" id="IPR000182">
    <property type="entry name" value="GNAT_dom"/>
</dbReference>
<dbReference type="SUPFAM" id="SSF53335">
    <property type="entry name" value="S-adenosyl-L-methionine-dependent methyltransferases"/>
    <property type="match status" value="1"/>
</dbReference>
<dbReference type="Gene3D" id="3.40.630.30">
    <property type="match status" value="1"/>
</dbReference>
<dbReference type="GO" id="GO:0006351">
    <property type="term" value="P:DNA-templated transcription"/>
    <property type="evidence" value="ECO:0007669"/>
    <property type="project" value="InterPro"/>
</dbReference>
<keyword evidence="8" id="KW-0804">Transcription</keyword>
<dbReference type="GO" id="GO:0000428">
    <property type="term" value="C:DNA-directed RNA polymerase complex"/>
    <property type="evidence" value="ECO:0007669"/>
    <property type="project" value="UniProtKB-KW"/>
</dbReference>
<dbReference type="Pfam" id="PF03133">
    <property type="entry name" value="TTL"/>
    <property type="match status" value="2"/>
</dbReference>
<dbReference type="InterPro" id="IPR037033">
    <property type="entry name" value="DNA-dir_RNAP_su2_hyb_sf"/>
</dbReference>